<keyword evidence="2" id="KW-1185">Reference proteome</keyword>
<evidence type="ECO:0000313" key="2">
    <source>
        <dbReference type="Proteomes" id="UP000594759"/>
    </source>
</evidence>
<organism evidence="1 2">
    <name type="scientific">Pedobacter endophyticus</name>
    <dbReference type="NCBI Taxonomy" id="2789740"/>
    <lineage>
        <taxon>Bacteria</taxon>
        <taxon>Pseudomonadati</taxon>
        <taxon>Bacteroidota</taxon>
        <taxon>Sphingobacteriia</taxon>
        <taxon>Sphingobacteriales</taxon>
        <taxon>Sphingobacteriaceae</taxon>
        <taxon>Pedobacter</taxon>
    </lineage>
</organism>
<accession>A0A7S9Q0B1</accession>
<dbReference type="AlphaFoldDB" id="A0A7S9Q0B1"/>
<reference evidence="1 2" key="1">
    <citation type="submission" date="2020-11" db="EMBL/GenBank/DDBJ databases">
        <title>Pedobacter endophytica, an endophytic bacteria isolated form Carex pumila.</title>
        <authorList>
            <person name="Peng Y."/>
            <person name="Jiang L."/>
            <person name="Lee J."/>
        </authorList>
    </citation>
    <scope>NUCLEOTIDE SEQUENCE [LARGE SCALE GENOMIC DNA]</scope>
    <source>
        <strain evidence="1 2">JBR3-12</strain>
    </source>
</reference>
<dbReference type="KEGG" id="pex:IZT61_04525"/>
<sequence>MDKEKFLQQMGTDPAISVGLAAYIRYVLEEEKFLAKDRIYLYMSELNTLSFLYKGSARLYLEQEDSKEEITIMFYLEGDFPLIERNMKIYPGTRLALEFLEDCILQLIPDKHIHNLYKLFREFHQIQIKLSAALMRKMLLHQLRQNQLNADERYNQFLKDYQKIALLCEQKKIASFLGIDPKTLSRLRGKNAKW</sequence>
<proteinExistence type="predicted"/>
<evidence type="ECO:0000313" key="1">
    <source>
        <dbReference type="EMBL" id="QPH40551.1"/>
    </source>
</evidence>
<protein>
    <submittedName>
        <fullName evidence="1">Crp/Fnr family transcriptional regulator</fullName>
    </submittedName>
</protein>
<dbReference type="Proteomes" id="UP000594759">
    <property type="component" value="Chromosome"/>
</dbReference>
<dbReference type="InterPro" id="IPR018490">
    <property type="entry name" value="cNMP-bd_dom_sf"/>
</dbReference>
<dbReference type="SUPFAM" id="SSF51206">
    <property type="entry name" value="cAMP-binding domain-like"/>
    <property type="match status" value="1"/>
</dbReference>
<dbReference type="InterPro" id="IPR014710">
    <property type="entry name" value="RmlC-like_jellyroll"/>
</dbReference>
<gene>
    <name evidence="1" type="ORF">IZT61_04525</name>
</gene>
<dbReference type="RefSeq" id="WP_196100005.1">
    <property type="nucleotide sequence ID" value="NZ_CP064939.1"/>
</dbReference>
<dbReference type="EMBL" id="CP064939">
    <property type="protein sequence ID" value="QPH40551.1"/>
    <property type="molecule type" value="Genomic_DNA"/>
</dbReference>
<dbReference type="Gene3D" id="2.60.120.10">
    <property type="entry name" value="Jelly Rolls"/>
    <property type="match status" value="1"/>
</dbReference>
<name>A0A7S9Q0B1_9SPHI</name>